<dbReference type="EMBL" id="JAHRIQ010085368">
    <property type="protein sequence ID" value="MEQ2249483.1"/>
    <property type="molecule type" value="Genomic_DNA"/>
</dbReference>
<keyword evidence="2" id="KW-1185">Reference proteome</keyword>
<evidence type="ECO:0000313" key="2">
    <source>
        <dbReference type="Proteomes" id="UP001482620"/>
    </source>
</evidence>
<comment type="caution">
    <text evidence="1">The sequence shown here is derived from an EMBL/GenBank/DDBJ whole genome shotgun (WGS) entry which is preliminary data.</text>
</comment>
<proteinExistence type="predicted"/>
<reference evidence="1 2" key="1">
    <citation type="submission" date="2021-06" db="EMBL/GenBank/DDBJ databases">
        <authorList>
            <person name="Palmer J.M."/>
        </authorList>
    </citation>
    <scope>NUCLEOTIDE SEQUENCE [LARGE SCALE GENOMIC DNA]</scope>
    <source>
        <strain evidence="2">if_2019</strain>
        <tissue evidence="1">Muscle</tissue>
    </source>
</reference>
<protein>
    <submittedName>
        <fullName evidence="1">Uncharacterized protein</fullName>
    </submittedName>
</protein>
<dbReference type="Proteomes" id="UP001482620">
    <property type="component" value="Unassembled WGS sequence"/>
</dbReference>
<accession>A0ABV0UWD0</accession>
<organism evidence="1 2">
    <name type="scientific">Ilyodon furcidens</name>
    <name type="common">goldbreast splitfin</name>
    <dbReference type="NCBI Taxonomy" id="33524"/>
    <lineage>
        <taxon>Eukaryota</taxon>
        <taxon>Metazoa</taxon>
        <taxon>Chordata</taxon>
        <taxon>Craniata</taxon>
        <taxon>Vertebrata</taxon>
        <taxon>Euteleostomi</taxon>
        <taxon>Actinopterygii</taxon>
        <taxon>Neopterygii</taxon>
        <taxon>Teleostei</taxon>
        <taxon>Neoteleostei</taxon>
        <taxon>Acanthomorphata</taxon>
        <taxon>Ovalentaria</taxon>
        <taxon>Atherinomorphae</taxon>
        <taxon>Cyprinodontiformes</taxon>
        <taxon>Goodeidae</taxon>
        <taxon>Ilyodon</taxon>
    </lineage>
</organism>
<sequence>GGRCFELVCRERGWPECVLSVLQRHPGELFPPGSSCNKVSAFPFAWSNVSSVSPTSLRPPSLLCLQEAFYVTVVKWVLMFTGLTDGMPLLQHFSAHSTICHLASSKFETRSSLFRAHRNGILGTVGKMRERKRDKPSVRVCLGLM</sequence>
<gene>
    <name evidence="1" type="ORF">ILYODFUR_029703</name>
</gene>
<feature type="non-terminal residue" evidence="1">
    <location>
        <position position="1"/>
    </location>
</feature>
<name>A0ABV0UWD0_9TELE</name>
<evidence type="ECO:0000313" key="1">
    <source>
        <dbReference type="EMBL" id="MEQ2249483.1"/>
    </source>
</evidence>